<evidence type="ECO:0008006" key="3">
    <source>
        <dbReference type="Google" id="ProtNLM"/>
    </source>
</evidence>
<evidence type="ECO:0000313" key="2">
    <source>
        <dbReference type="Proteomes" id="UP001297272"/>
    </source>
</evidence>
<comment type="caution">
    <text evidence="1">The sequence shown here is derived from an EMBL/GenBank/DDBJ whole genome shotgun (WGS) entry which is preliminary data.</text>
</comment>
<sequence length="71" mass="7681">MTAPSEAKTLTITLTPELATALDRYMAESNAEQSHALAVTQVVREWAMSKGYLDGSDEGLRPDQLNAANDD</sequence>
<reference evidence="1 2" key="1">
    <citation type="submission" date="2021-03" db="EMBL/GenBank/DDBJ databases">
        <title>Tianweitania aestuarii sp. nov., isolated from a tidal flat.</title>
        <authorList>
            <person name="Park S."/>
            <person name="Yoon J.-H."/>
        </authorList>
    </citation>
    <scope>NUCLEOTIDE SEQUENCE [LARGE SCALE GENOMIC DNA]</scope>
    <source>
        <strain evidence="1 2">BSSL-BM11</strain>
    </source>
</reference>
<dbReference type="EMBL" id="JAFMNX010000001">
    <property type="protein sequence ID" value="MBS9720110.1"/>
    <property type="molecule type" value="Genomic_DNA"/>
</dbReference>
<organism evidence="1 2">
    <name type="scientific">Tianweitania aestuarii</name>
    <dbReference type="NCBI Taxonomy" id="2814886"/>
    <lineage>
        <taxon>Bacteria</taxon>
        <taxon>Pseudomonadati</taxon>
        <taxon>Pseudomonadota</taxon>
        <taxon>Alphaproteobacteria</taxon>
        <taxon>Hyphomicrobiales</taxon>
        <taxon>Phyllobacteriaceae</taxon>
        <taxon>Tianweitania</taxon>
    </lineage>
</organism>
<keyword evidence="2" id="KW-1185">Reference proteome</keyword>
<protein>
    <recommendedName>
        <fullName evidence="3">CopG family transcriptional regulator</fullName>
    </recommendedName>
</protein>
<gene>
    <name evidence="1" type="ORF">JYU29_05335</name>
</gene>
<evidence type="ECO:0000313" key="1">
    <source>
        <dbReference type="EMBL" id="MBS9720110.1"/>
    </source>
</evidence>
<dbReference type="RefSeq" id="WP_213983671.1">
    <property type="nucleotide sequence ID" value="NZ_JAFMNX010000001.1"/>
</dbReference>
<dbReference type="Proteomes" id="UP001297272">
    <property type="component" value="Unassembled WGS sequence"/>
</dbReference>
<name>A0ABS5RTG7_9HYPH</name>
<proteinExistence type="predicted"/>
<accession>A0ABS5RTG7</accession>